<keyword evidence="5" id="KW-1185">Reference proteome</keyword>
<feature type="domain" description="BON" evidence="3">
    <location>
        <begin position="31"/>
        <end position="99"/>
    </location>
</feature>
<comment type="caution">
    <text evidence="4">The sequence shown here is derived from an EMBL/GenBank/DDBJ whole genome shotgun (WGS) entry which is preliminary data.</text>
</comment>
<dbReference type="PANTHER" id="PTHR34606:SF15">
    <property type="entry name" value="BON DOMAIN-CONTAINING PROTEIN"/>
    <property type="match status" value="1"/>
</dbReference>
<dbReference type="InterPro" id="IPR007055">
    <property type="entry name" value="BON_dom"/>
</dbReference>
<protein>
    <submittedName>
        <fullName evidence="4">BON domain-containing protein</fullName>
    </submittedName>
</protein>
<proteinExistence type="predicted"/>
<feature type="chain" id="PRO_5046473279" evidence="2">
    <location>
        <begin position="19"/>
        <end position="221"/>
    </location>
</feature>
<feature type="region of interest" description="Disordered" evidence="1">
    <location>
        <begin position="198"/>
        <end position="221"/>
    </location>
</feature>
<dbReference type="PROSITE" id="PS50914">
    <property type="entry name" value="BON"/>
    <property type="match status" value="2"/>
</dbReference>
<keyword evidence="2" id="KW-0732">Signal</keyword>
<evidence type="ECO:0000313" key="4">
    <source>
        <dbReference type="EMBL" id="MEE2526671.1"/>
    </source>
</evidence>
<feature type="domain" description="BON" evidence="3">
    <location>
        <begin position="108"/>
        <end position="176"/>
    </location>
</feature>
<evidence type="ECO:0000313" key="5">
    <source>
        <dbReference type="Proteomes" id="UP001354971"/>
    </source>
</evidence>
<dbReference type="Proteomes" id="UP001354971">
    <property type="component" value="Unassembled WGS sequence"/>
</dbReference>
<dbReference type="InterPro" id="IPR051686">
    <property type="entry name" value="Lipoprotein_DolP"/>
</dbReference>
<dbReference type="PROSITE" id="PS51257">
    <property type="entry name" value="PROKAR_LIPOPROTEIN"/>
    <property type="match status" value="1"/>
</dbReference>
<evidence type="ECO:0000256" key="1">
    <source>
        <dbReference type="SAM" id="MobiDB-lite"/>
    </source>
</evidence>
<accession>A0ABU7LRZ0</accession>
<evidence type="ECO:0000259" key="3">
    <source>
        <dbReference type="PROSITE" id="PS50914"/>
    </source>
</evidence>
<dbReference type="PANTHER" id="PTHR34606">
    <property type="entry name" value="BON DOMAIN-CONTAINING PROTEIN"/>
    <property type="match status" value="1"/>
</dbReference>
<reference evidence="4 5" key="1">
    <citation type="submission" date="2024-01" db="EMBL/GenBank/DDBJ databases">
        <title>Hyphobacterium bacterium isolated from marine sediment.</title>
        <authorList>
            <person name="Zhao S."/>
        </authorList>
    </citation>
    <scope>NUCLEOTIDE SEQUENCE [LARGE SCALE GENOMIC DNA]</scope>
    <source>
        <strain evidence="5">HN65</strain>
    </source>
</reference>
<dbReference type="InterPro" id="IPR014004">
    <property type="entry name" value="Transpt-assoc_nodulatn_dom_bac"/>
</dbReference>
<evidence type="ECO:0000256" key="2">
    <source>
        <dbReference type="SAM" id="SignalP"/>
    </source>
</evidence>
<dbReference type="RefSeq" id="WP_330199333.1">
    <property type="nucleotide sequence ID" value="NZ_JAZDRP010000005.1"/>
</dbReference>
<gene>
    <name evidence="4" type="ORF">V0U79_09850</name>
</gene>
<dbReference type="Pfam" id="PF04972">
    <property type="entry name" value="BON"/>
    <property type="match status" value="2"/>
</dbReference>
<dbReference type="Gene3D" id="3.30.1340.30">
    <property type="match status" value="1"/>
</dbReference>
<dbReference type="SMART" id="SM00749">
    <property type="entry name" value="BON"/>
    <property type="match status" value="2"/>
</dbReference>
<dbReference type="EMBL" id="JAZDRP010000005">
    <property type="protein sequence ID" value="MEE2526671.1"/>
    <property type="molecule type" value="Genomic_DNA"/>
</dbReference>
<name>A0ABU7LRZ0_9PROT</name>
<sequence>MKSAFLPAALAMLLSACAAMQPERSIGRDIDDASASLSIKAAMTRAEGYALEGVDVEVTDGVALLTGTAPREDDRRQAECLAWSALAVRAVENEVTISNPSTIRDGARDAWITQQVRARLLRDRSVRSVNYNVEAENGRVFLLGVARTQGELERAAQHAALVDGVTEVVTFVRVTGEASETVSRGERQAAACGGEAIPVNEDVPGLEPPEDLRTAPVTPID</sequence>
<organism evidence="4 5">
    <name type="scientific">Hyphobacterium lacteum</name>
    <dbReference type="NCBI Taxonomy" id="3116575"/>
    <lineage>
        <taxon>Bacteria</taxon>
        <taxon>Pseudomonadati</taxon>
        <taxon>Pseudomonadota</taxon>
        <taxon>Alphaproteobacteria</taxon>
        <taxon>Maricaulales</taxon>
        <taxon>Maricaulaceae</taxon>
        <taxon>Hyphobacterium</taxon>
    </lineage>
</organism>
<feature type="signal peptide" evidence="2">
    <location>
        <begin position="1"/>
        <end position="18"/>
    </location>
</feature>